<dbReference type="InterPro" id="IPR050300">
    <property type="entry name" value="GDXG_lipolytic_enzyme"/>
</dbReference>
<dbReference type="AlphaFoldDB" id="A0A1X7PFK8"/>
<dbReference type="InterPro" id="IPR029058">
    <property type="entry name" value="AB_hydrolase_fold"/>
</dbReference>
<protein>
    <submittedName>
        <fullName evidence="3">Acetyl esterase/lipase</fullName>
    </submittedName>
</protein>
<dbReference type="OrthoDB" id="9806180at2"/>
<dbReference type="Pfam" id="PF07859">
    <property type="entry name" value="Abhydrolase_3"/>
    <property type="match status" value="1"/>
</dbReference>
<dbReference type="Proteomes" id="UP000193083">
    <property type="component" value="Unassembled WGS sequence"/>
</dbReference>
<feature type="domain" description="Alpha/beta hydrolase fold-3" evidence="2">
    <location>
        <begin position="76"/>
        <end position="275"/>
    </location>
</feature>
<evidence type="ECO:0000256" key="1">
    <source>
        <dbReference type="ARBA" id="ARBA00022801"/>
    </source>
</evidence>
<name>A0A1X7PFK8_9HYPH</name>
<dbReference type="GO" id="GO:0016787">
    <property type="term" value="F:hydrolase activity"/>
    <property type="evidence" value="ECO:0007669"/>
    <property type="project" value="UniProtKB-KW"/>
</dbReference>
<dbReference type="Gene3D" id="3.40.50.1820">
    <property type="entry name" value="alpha/beta hydrolase"/>
    <property type="match status" value="1"/>
</dbReference>
<dbReference type="SUPFAM" id="SSF53474">
    <property type="entry name" value="alpha/beta-Hydrolases"/>
    <property type="match status" value="1"/>
</dbReference>
<dbReference type="PANTHER" id="PTHR48081:SF8">
    <property type="entry name" value="ALPHA_BETA HYDROLASE FOLD-3 DOMAIN-CONTAINING PROTEIN-RELATED"/>
    <property type="match status" value="1"/>
</dbReference>
<dbReference type="InterPro" id="IPR013094">
    <property type="entry name" value="AB_hydrolase_3"/>
</dbReference>
<evidence type="ECO:0000259" key="2">
    <source>
        <dbReference type="Pfam" id="PF07859"/>
    </source>
</evidence>
<keyword evidence="1" id="KW-0378">Hydrolase</keyword>
<gene>
    <name evidence="3" type="ORF">SAMN02982922_4056</name>
</gene>
<evidence type="ECO:0000313" key="4">
    <source>
        <dbReference type="Proteomes" id="UP000193083"/>
    </source>
</evidence>
<evidence type="ECO:0000313" key="3">
    <source>
        <dbReference type="EMBL" id="SMH50030.1"/>
    </source>
</evidence>
<keyword evidence="4" id="KW-1185">Reference proteome</keyword>
<accession>A0A1X7PFK8</accession>
<reference evidence="3 4" key="1">
    <citation type="submission" date="2017-04" db="EMBL/GenBank/DDBJ databases">
        <authorList>
            <person name="Afonso C.L."/>
            <person name="Miller P.J."/>
            <person name="Scott M.A."/>
            <person name="Spackman E."/>
            <person name="Goraichik I."/>
            <person name="Dimitrov K.M."/>
            <person name="Suarez D.L."/>
            <person name="Swayne D.E."/>
        </authorList>
    </citation>
    <scope>NUCLEOTIDE SEQUENCE [LARGE SCALE GENOMIC DNA]</scope>
    <source>
        <strain evidence="3 4">B5P</strain>
    </source>
</reference>
<organism evidence="3 4">
    <name type="scientific">Mesorhizobium australicum</name>
    <dbReference type="NCBI Taxonomy" id="536018"/>
    <lineage>
        <taxon>Bacteria</taxon>
        <taxon>Pseudomonadati</taxon>
        <taxon>Pseudomonadota</taxon>
        <taxon>Alphaproteobacteria</taxon>
        <taxon>Hyphomicrobiales</taxon>
        <taxon>Phyllobacteriaceae</taxon>
        <taxon>Mesorhizobium</taxon>
    </lineage>
</organism>
<sequence>MPSLKSRIVSLYLRSTRKKAFASAAEMNRWIARARTLEDHRPPASVARRLDIARREVFGSPVYDVAPRGGHVEKRILYLHGGAYVFEITPFHWRLIAEMAERLDARITVPVYPLAPEHRFEEMFGMVMQTYRRMLAEEPAGEIVFMGDSAGGNMAVVLTMMAAKEGLPGPDRHVLISPGLDMTLENPDVAQAARLDPWLDIEGGLEAIRHYAPHLDRADWRISPIKGDLSVLPPMLILAGEFDLLTLDTIRFADLARRAGVEVELVVEPGMMHVWPLIDMPEARRARNLIVEFLNSDAPGRDRRRMTEAASLRAY</sequence>
<dbReference type="PANTHER" id="PTHR48081">
    <property type="entry name" value="AB HYDROLASE SUPERFAMILY PROTEIN C4A8.06C"/>
    <property type="match status" value="1"/>
</dbReference>
<dbReference type="EMBL" id="FXBL01000004">
    <property type="protein sequence ID" value="SMH50030.1"/>
    <property type="molecule type" value="Genomic_DNA"/>
</dbReference>
<dbReference type="RefSeq" id="WP_085465790.1">
    <property type="nucleotide sequence ID" value="NZ_FXBL01000004.1"/>
</dbReference>
<proteinExistence type="predicted"/>